<dbReference type="RefSeq" id="WP_307469768.1">
    <property type="nucleotide sequence ID" value="NZ_JAURUR010000030.1"/>
</dbReference>
<reference evidence="2 3" key="1">
    <citation type="submission" date="2023-07" db="EMBL/GenBank/DDBJ databases">
        <title>Genomic Encyclopedia of Type Strains, Phase IV (KMG-IV): sequencing the most valuable type-strain genomes for metagenomic binning, comparative biology and taxonomic classification.</title>
        <authorList>
            <person name="Goeker M."/>
        </authorList>
    </citation>
    <scope>NUCLEOTIDE SEQUENCE [LARGE SCALE GENOMIC DNA]</scope>
    <source>
        <strain evidence="2 3">NIO-1023</strain>
    </source>
</reference>
<accession>A0ABT9MIS6</accession>
<feature type="transmembrane region" description="Helical" evidence="1">
    <location>
        <begin position="123"/>
        <end position="146"/>
    </location>
</feature>
<proteinExistence type="predicted"/>
<evidence type="ECO:0000313" key="3">
    <source>
        <dbReference type="Proteomes" id="UP001232163"/>
    </source>
</evidence>
<dbReference type="EMBL" id="JAURUR010000030">
    <property type="protein sequence ID" value="MDP9766476.1"/>
    <property type="molecule type" value="Genomic_DNA"/>
</dbReference>
<keyword evidence="3" id="KW-1185">Reference proteome</keyword>
<evidence type="ECO:0000256" key="1">
    <source>
        <dbReference type="SAM" id="Phobius"/>
    </source>
</evidence>
<keyword evidence="1" id="KW-0472">Membrane</keyword>
<comment type="caution">
    <text evidence="2">The sequence shown here is derived from an EMBL/GenBank/DDBJ whole genome shotgun (WGS) entry which is preliminary data.</text>
</comment>
<feature type="transmembrane region" description="Helical" evidence="1">
    <location>
        <begin position="153"/>
        <end position="170"/>
    </location>
</feature>
<evidence type="ECO:0000313" key="2">
    <source>
        <dbReference type="EMBL" id="MDP9766476.1"/>
    </source>
</evidence>
<keyword evidence="1" id="KW-1133">Transmembrane helix</keyword>
<keyword evidence="1" id="KW-0812">Transmembrane</keyword>
<feature type="transmembrane region" description="Helical" evidence="1">
    <location>
        <begin position="182"/>
        <end position="204"/>
    </location>
</feature>
<protein>
    <submittedName>
        <fullName evidence="2">Uncharacterized protein</fullName>
    </submittedName>
</protein>
<dbReference type="Proteomes" id="UP001232163">
    <property type="component" value="Unassembled WGS sequence"/>
</dbReference>
<organism evidence="2 3">
    <name type="scientific">Deinococcus enclensis</name>
    <dbReference type="NCBI Taxonomy" id="1049582"/>
    <lineage>
        <taxon>Bacteria</taxon>
        <taxon>Thermotogati</taxon>
        <taxon>Deinococcota</taxon>
        <taxon>Deinococci</taxon>
        <taxon>Deinococcales</taxon>
        <taxon>Deinococcaceae</taxon>
        <taxon>Deinococcus</taxon>
    </lineage>
</organism>
<gene>
    <name evidence="2" type="ORF">QO006_003943</name>
</gene>
<sequence>MPDLLKDILIGLGTSAFIERAPKIADSLIHLSCTMLPEELRDRYRHDWTSTVACIDGNLSKLGAAVQILVSVPAIRRAFGLAPISESTFIFLLAMSNMLMGAVLMIADFYFNGLTGKVAPDFLILWIPVMWLSFLSGLVLGIKLVWDAYKAGSFTRMIFTACGFILYISWFNPDLLLNQETAWASLSDSTILPTFLAGIAMMTHEKYFMRRVRR</sequence>
<name>A0ABT9MIS6_9DEIO</name>
<feature type="transmembrane region" description="Helical" evidence="1">
    <location>
        <begin position="89"/>
        <end position="111"/>
    </location>
</feature>